<reference evidence="2 3" key="1">
    <citation type="journal article" date="2014" name="Genome Announc.">
        <title>Complete Genome Sequence of Amino Acid-Utilizing Eubacterium acidaminophilum al-2 (DSM 3953).</title>
        <authorList>
            <person name="Poehlein A."/>
            <person name="Andreesen J.R."/>
            <person name="Daniel R."/>
        </authorList>
    </citation>
    <scope>NUCLEOTIDE SEQUENCE [LARGE SCALE GENOMIC DNA]</scope>
    <source>
        <strain evidence="2 3">DSM 3953</strain>
        <plasmid evidence="3">Plasmid EAL2_808p</plasmid>
    </source>
</reference>
<dbReference type="Proteomes" id="UP000019591">
    <property type="component" value="Plasmid EAL2_808p"/>
</dbReference>
<accession>W8TBK9</accession>
<name>W8TBK9_PEPAC</name>
<feature type="transmembrane region" description="Helical" evidence="1">
    <location>
        <begin position="353"/>
        <end position="373"/>
    </location>
</feature>
<keyword evidence="1" id="KW-0812">Transmembrane</keyword>
<keyword evidence="1" id="KW-0472">Membrane</keyword>
<evidence type="ECO:0000313" key="3">
    <source>
        <dbReference type="Proteomes" id="UP000019591"/>
    </source>
</evidence>
<feature type="transmembrane region" description="Helical" evidence="1">
    <location>
        <begin position="379"/>
        <end position="396"/>
    </location>
</feature>
<sequence>MSNKVVAIKGTPWWVKGDLNGFFGLFSNSLTNFLAAIGLLVFAINMPGEIVYGRIVPAAALSIGIGNILLAWQARRLSLRTGKKDVTAMPYGLSVPHYFVVAFAVMLPVYLQTKDWELAWSVGLAWNVVQGIIMTIGAFVGPYIRKYIPRAAMLGSLAGLALTYIAMNPMGAIFSAPYIGLTTLAIVIVGWLANKKMPGNMPAGLVAIITGSLLAWATGYMDIAAVKEAASGFSIAFPGIAIGNMVQGFAYLSPFLAAAIPLAIYDFLESLDNLESAEVAGDHYHTTKAMLIPGVLSLVGAALGSPYPTIIYIGHPGWKATGARIGYGLSTGIVMIVVAFLGLLPLALTVIPLVALLPILVYISMVIGAQAFGSTEKRHIPALIIAFMPFIGSYIVTQINNSLAAAGTSVAAVGADMLLSNGVPYTGWKILGAGDILSSMMLATIVIHAIDRKFKLSAIYSLITAALAFFGIIHASELGFGTASNVSLGYVMIAVVLLVMAYYRPHENVVINDSDEDAALVMES</sequence>
<dbReference type="EMBL" id="CP007453">
    <property type="protein sequence ID" value="AHM58215.1"/>
    <property type="molecule type" value="Genomic_DNA"/>
</dbReference>
<dbReference type="RefSeq" id="WP_025437048.1">
    <property type="nucleotide sequence ID" value="NZ_CP007453.1"/>
</dbReference>
<dbReference type="HOGENOM" id="CLU_020957_1_0_9"/>
<evidence type="ECO:0000313" key="2">
    <source>
        <dbReference type="EMBL" id="AHM58215.1"/>
    </source>
</evidence>
<dbReference type="AlphaFoldDB" id="W8TBK9"/>
<feature type="transmembrane region" description="Helical" evidence="1">
    <location>
        <begin position="325"/>
        <end position="346"/>
    </location>
</feature>
<dbReference type="KEGG" id="eac:EAL2_808p07120"/>
<dbReference type="OrthoDB" id="3320984at2"/>
<dbReference type="PANTHER" id="PTHR31610:SF0">
    <property type="entry name" value="SLC26A_SULP TRANSPORTER DOMAIN-CONTAINING PROTEIN"/>
    <property type="match status" value="1"/>
</dbReference>
<protein>
    <submittedName>
        <fullName evidence="2">Xanthine/uracil/vitamin C permease</fullName>
    </submittedName>
</protein>
<dbReference type="PATRIC" id="fig|1286171.3.peg.2894"/>
<feature type="transmembrane region" description="Helical" evidence="1">
    <location>
        <begin position="173"/>
        <end position="193"/>
    </location>
</feature>
<evidence type="ECO:0000256" key="1">
    <source>
        <dbReference type="SAM" id="Phobius"/>
    </source>
</evidence>
<geneLocation type="plasmid" evidence="2 3">
    <name>EAL2_808p</name>
</geneLocation>
<feature type="transmembrane region" description="Helical" evidence="1">
    <location>
        <begin position="457"/>
        <end position="475"/>
    </location>
</feature>
<feature type="transmembrane region" description="Helical" evidence="1">
    <location>
        <begin position="21"/>
        <end position="44"/>
    </location>
</feature>
<dbReference type="PANTHER" id="PTHR31610">
    <property type="entry name" value="SLR0360 PROTEIN"/>
    <property type="match status" value="1"/>
</dbReference>
<feature type="transmembrane region" description="Helical" evidence="1">
    <location>
        <begin position="50"/>
        <end position="72"/>
    </location>
</feature>
<feature type="transmembrane region" description="Helical" evidence="1">
    <location>
        <begin position="487"/>
        <end position="503"/>
    </location>
</feature>
<dbReference type="eggNOG" id="COG2233">
    <property type="taxonomic scope" value="Bacteria"/>
</dbReference>
<feature type="transmembrane region" description="Helical" evidence="1">
    <location>
        <begin position="118"/>
        <end position="140"/>
    </location>
</feature>
<feature type="transmembrane region" description="Helical" evidence="1">
    <location>
        <begin position="93"/>
        <end position="112"/>
    </location>
</feature>
<proteinExistence type="predicted"/>
<gene>
    <name evidence="2" type="ORF">EAL2_808p07120</name>
</gene>
<keyword evidence="2" id="KW-0614">Plasmid</keyword>
<feature type="transmembrane region" description="Helical" evidence="1">
    <location>
        <begin position="205"/>
        <end position="226"/>
    </location>
</feature>
<feature type="transmembrane region" description="Helical" evidence="1">
    <location>
        <begin position="430"/>
        <end position="450"/>
    </location>
</feature>
<keyword evidence="3" id="KW-1185">Reference proteome</keyword>
<organism evidence="2 3">
    <name type="scientific">Peptoclostridium acidaminophilum DSM 3953</name>
    <dbReference type="NCBI Taxonomy" id="1286171"/>
    <lineage>
        <taxon>Bacteria</taxon>
        <taxon>Bacillati</taxon>
        <taxon>Bacillota</taxon>
        <taxon>Clostridia</taxon>
        <taxon>Peptostreptococcales</taxon>
        <taxon>Peptoclostridiaceae</taxon>
        <taxon>Peptoclostridium</taxon>
    </lineage>
</organism>
<feature type="transmembrane region" description="Helical" evidence="1">
    <location>
        <begin position="289"/>
        <end position="313"/>
    </location>
</feature>
<keyword evidence="1" id="KW-1133">Transmembrane helix</keyword>